<dbReference type="InterPro" id="IPR014962">
    <property type="entry name" value="YolD"/>
</dbReference>
<organism evidence="1 2">
    <name type="scientific">Filibacter tadaridae</name>
    <dbReference type="NCBI Taxonomy" id="2483811"/>
    <lineage>
        <taxon>Bacteria</taxon>
        <taxon>Bacillati</taxon>
        <taxon>Bacillota</taxon>
        <taxon>Bacilli</taxon>
        <taxon>Bacillales</taxon>
        <taxon>Caryophanaceae</taxon>
        <taxon>Filibacter</taxon>
    </lineage>
</organism>
<dbReference type="Proteomes" id="UP000270468">
    <property type="component" value="Unassembled WGS sequence"/>
</dbReference>
<evidence type="ECO:0000313" key="2">
    <source>
        <dbReference type="Proteomes" id="UP000270468"/>
    </source>
</evidence>
<keyword evidence="2" id="KW-1185">Reference proteome</keyword>
<dbReference type="EMBL" id="UXAV01000042">
    <property type="protein sequence ID" value="VDC28860.1"/>
    <property type="molecule type" value="Genomic_DNA"/>
</dbReference>
<protein>
    <submittedName>
        <fullName evidence="1">YolD-like protein</fullName>
    </submittedName>
</protein>
<proteinExistence type="predicted"/>
<dbReference type="RefSeq" id="WP_124070454.1">
    <property type="nucleotide sequence ID" value="NZ_CBCRXF010000001.1"/>
</dbReference>
<sequence>MNRDRGNIKWTAMMLTEHLVKLRDWVAEDAYEEKPTIDEWTFQEFQQQLDIAYQSKCELIIKTWASGEFTDSIGILQKRDLRLHLIYLTDGVTVRKINVHTIVGIQTIGFE</sequence>
<accession>A0A3P5XM54</accession>
<name>A0A3P5XM54_9BACL</name>
<dbReference type="Pfam" id="PF08863">
    <property type="entry name" value="YolD"/>
    <property type="match status" value="1"/>
</dbReference>
<dbReference type="OrthoDB" id="1644322at2"/>
<reference evidence="1 2" key="1">
    <citation type="submission" date="2018-11" db="EMBL/GenBank/DDBJ databases">
        <authorList>
            <person name="Criscuolo A."/>
        </authorList>
    </citation>
    <scope>NUCLEOTIDE SEQUENCE [LARGE SCALE GENOMIC DNA]</scope>
    <source>
        <strain evidence="1">ATB-66</strain>
    </source>
</reference>
<dbReference type="AlphaFoldDB" id="A0A3P5XM54"/>
<evidence type="ECO:0000313" key="1">
    <source>
        <dbReference type="EMBL" id="VDC28860.1"/>
    </source>
</evidence>
<gene>
    <name evidence="1" type="ORF">FILTAD_01876</name>
</gene>